<evidence type="ECO:0000256" key="1">
    <source>
        <dbReference type="SAM" id="Coils"/>
    </source>
</evidence>
<sequence>MSTSSNNILQAEGLCLRFPENLPPHSTLTHEVAVSMLARAVGLATQIAFQPSYIDKPPDGQIYLLFIPGGVNFPLDGVRYMENEQRYSIPIQGGRELEIIEARHGLIPLSGEMVASRVRRRYRLVKGGHPYLVLVHYSRGQSIPVPPALQAQPVRQYPLRPHNEQAVFVLGERQGHRVPPTPTVAATAAAPGVPPNVAVGGRADAQAILAQQNREMEALERRSQRERSASMNPGQPPPPPQRLDEEDSADELEHISTRTLALTRYGRNHELMNEVFMHAAFGDKHPPKPPAPFSIFDKAELENRVENLNKEIEELRARSAARRAARDEDVDTNMTVDGVTVPSVIVA</sequence>
<gene>
    <name evidence="4" type="ORF">B0F90DRAFT_1644717</name>
</gene>
<feature type="region of interest" description="Disordered" evidence="2">
    <location>
        <begin position="215"/>
        <end position="252"/>
    </location>
</feature>
<reference evidence="4" key="1">
    <citation type="journal article" date="2022" name="New Phytol.">
        <title>Evolutionary transition to the ectomycorrhizal habit in the genomes of a hyperdiverse lineage of mushroom-forming fungi.</title>
        <authorList>
            <person name="Looney B."/>
            <person name="Miyauchi S."/>
            <person name="Morin E."/>
            <person name="Drula E."/>
            <person name="Courty P.E."/>
            <person name="Kohler A."/>
            <person name="Kuo A."/>
            <person name="LaButti K."/>
            <person name="Pangilinan J."/>
            <person name="Lipzen A."/>
            <person name="Riley R."/>
            <person name="Andreopoulos W."/>
            <person name="He G."/>
            <person name="Johnson J."/>
            <person name="Nolan M."/>
            <person name="Tritt A."/>
            <person name="Barry K.W."/>
            <person name="Grigoriev I.V."/>
            <person name="Nagy L.G."/>
            <person name="Hibbett D."/>
            <person name="Henrissat B."/>
            <person name="Matheny P.B."/>
            <person name="Labbe J."/>
            <person name="Martin F.M."/>
        </authorList>
    </citation>
    <scope>NUCLEOTIDE SEQUENCE</scope>
    <source>
        <strain evidence="4">BPL690</strain>
    </source>
</reference>
<organism evidence="4 5">
    <name type="scientific">Multifurca ochricompacta</name>
    <dbReference type="NCBI Taxonomy" id="376703"/>
    <lineage>
        <taxon>Eukaryota</taxon>
        <taxon>Fungi</taxon>
        <taxon>Dikarya</taxon>
        <taxon>Basidiomycota</taxon>
        <taxon>Agaricomycotina</taxon>
        <taxon>Agaricomycetes</taxon>
        <taxon>Russulales</taxon>
        <taxon>Russulaceae</taxon>
        <taxon>Multifurca</taxon>
    </lineage>
</organism>
<dbReference type="EMBL" id="WTXG01000110">
    <property type="protein sequence ID" value="KAI0292831.1"/>
    <property type="molecule type" value="Genomic_DNA"/>
</dbReference>
<keyword evidence="1" id="KW-0175">Coiled coil</keyword>
<evidence type="ECO:0000259" key="3">
    <source>
        <dbReference type="Pfam" id="PF08549"/>
    </source>
</evidence>
<dbReference type="AlphaFoldDB" id="A0AAD4LWV5"/>
<comment type="caution">
    <text evidence="4">The sequence shown here is derived from an EMBL/GenBank/DDBJ whole genome shotgun (WGS) entry which is preliminary data.</text>
</comment>
<dbReference type="GO" id="GO:0006338">
    <property type="term" value="P:chromatin remodeling"/>
    <property type="evidence" value="ECO:0007669"/>
    <property type="project" value="InterPro"/>
</dbReference>
<accession>A0AAD4LWV5</accession>
<keyword evidence="5" id="KW-1185">Reference proteome</keyword>
<feature type="domain" description="SWI/SNF and RSC complexes subunit Ssr4 N-terminal" evidence="3">
    <location>
        <begin position="23"/>
        <end position="130"/>
    </location>
</feature>
<name>A0AAD4LWV5_9AGAM</name>
<evidence type="ECO:0000313" key="5">
    <source>
        <dbReference type="Proteomes" id="UP001203297"/>
    </source>
</evidence>
<dbReference type="InterPro" id="IPR013859">
    <property type="entry name" value="Ssr4_N"/>
</dbReference>
<evidence type="ECO:0000256" key="2">
    <source>
        <dbReference type="SAM" id="MobiDB-lite"/>
    </source>
</evidence>
<feature type="coiled-coil region" evidence="1">
    <location>
        <begin position="298"/>
        <end position="325"/>
    </location>
</feature>
<dbReference type="Proteomes" id="UP001203297">
    <property type="component" value="Unassembled WGS sequence"/>
</dbReference>
<feature type="compositionally biased region" description="Basic and acidic residues" evidence="2">
    <location>
        <begin position="215"/>
        <end position="228"/>
    </location>
</feature>
<evidence type="ECO:0000313" key="4">
    <source>
        <dbReference type="EMBL" id="KAI0292831.1"/>
    </source>
</evidence>
<dbReference type="Pfam" id="PF08549">
    <property type="entry name" value="SWI-SNF_Ssr4_N"/>
    <property type="match status" value="1"/>
</dbReference>
<proteinExistence type="predicted"/>
<protein>
    <recommendedName>
        <fullName evidence="3">SWI/SNF and RSC complexes subunit Ssr4 N-terminal domain-containing protein</fullName>
    </recommendedName>
</protein>